<feature type="compositionally biased region" description="Polar residues" evidence="2">
    <location>
        <begin position="1"/>
        <end position="15"/>
    </location>
</feature>
<feature type="region of interest" description="Disordered" evidence="2">
    <location>
        <begin position="384"/>
        <end position="405"/>
    </location>
</feature>
<proteinExistence type="inferred from homology"/>
<name>A0A7F8K4H8_DELLE</name>
<evidence type="ECO:0000256" key="1">
    <source>
        <dbReference type="ARBA" id="ARBA00025778"/>
    </source>
</evidence>
<dbReference type="Pfam" id="PF15316">
    <property type="entry name" value="MDFI"/>
    <property type="match status" value="1"/>
</dbReference>
<feature type="compositionally biased region" description="Low complexity" evidence="2">
    <location>
        <begin position="134"/>
        <end position="145"/>
    </location>
</feature>
<dbReference type="InterPro" id="IPR026134">
    <property type="entry name" value="MDFI/MDFIC"/>
</dbReference>
<dbReference type="InParanoid" id="A0A7F8K4H8"/>
<evidence type="ECO:0000256" key="2">
    <source>
        <dbReference type="SAM" id="MobiDB-lite"/>
    </source>
</evidence>
<dbReference type="GeneID" id="111178801"/>
<dbReference type="CTD" id="4188"/>
<dbReference type="GO" id="GO:0005634">
    <property type="term" value="C:nucleus"/>
    <property type="evidence" value="ECO:0007669"/>
    <property type="project" value="TreeGrafter"/>
</dbReference>
<organism evidence="3 4">
    <name type="scientific">Delphinapterus leucas</name>
    <name type="common">Beluga whale</name>
    <dbReference type="NCBI Taxonomy" id="9749"/>
    <lineage>
        <taxon>Eukaryota</taxon>
        <taxon>Metazoa</taxon>
        <taxon>Chordata</taxon>
        <taxon>Craniata</taxon>
        <taxon>Vertebrata</taxon>
        <taxon>Euteleostomi</taxon>
        <taxon>Mammalia</taxon>
        <taxon>Eutheria</taxon>
        <taxon>Laurasiatheria</taxon>
        <taxon>Artiodactyla</taxon>
        <taxon>Whippomorpha</taxon>
        <taxon>Cetacea</taxon>
        <taxon>Odontoceti</taxon>
        <taxon>Monodontidae</taxon>
        <taxon>Delphinapterus</taxon>
    </lineage>
</organism>
<feature type="region of interest" description="Disordered" evidence="2">
    <location>
        <begin position="160"/>
        <end position="274"/>
    </location>
</feature>
<dbReference type="AlphaFoldDB" id="A0A7F8K4H8"/>
<keyword evidence="3" id="KW-1185">Reference proteome</keyword>
<dbReference type="PANTHER" id="PTHR15304:SF1">
    <property type="entry name" value="MYOD FAMILY INHIBITOR"/>
    <property type="match status" value="1"/>
</dbReference>
<feature type="region of interest" description="Disordered" evidence="2">
    <location>
        <begin position="1"/>
        <end position="147"/>
    </location>
</feature>
<sequence>MRPSSRTQVSWSECCSRQAPRARPSDSALAGKGESAPLPRISIQQTDPGWLPEFQAEPRTRLRGRGSRTPSSRPGGPPLPAEATWPHRGDAASGGESPGDRSGPGLDGAARTFERRPGPMSQVSGQRPPHCDAPHGAPSAAPGPAQTLSLLPGLEVVTGSAQPAESALEEGSLEEVAPFMPQSNGPGASQALDSTDLDIPTEAVTRQPQGNPLGCTPLVANGSGHPSELGGTRRTGNGALGGPKAHRKLQTHPSLASQGSKKSKGSTKSAASQIPLQAQEAPGRLACRLLRPLHPVLPVLRVPDAVQHRPGLRHVRLLQLRGLVPLLLLLRLRRVCRLRPALRPGLRHPGRLLRVGRLPGDLHGVLWALLLLLTRGVPGCHTRLDRPLPRASPTLPEPSRNPSPVRVRCRSSLLVSLDNST</sequence>
<dbReference type="RefSeq" id="XP_030615370.1">
    <property type="nucleotide sequence ID" value="XM_030759510.1"/>
</dbReference>
<gene>
    <name evidence="4" type="primary">MDFI</name>
</gene>
<dbReference type="GO" id="GO:0010468">
    <property type="term" value="P:regulation of gene expression"/>
    <property type="evidence" value="ECO:0007669"/>
    <property type="project" value="UniProtKB-ARBA"/>
</dbReference>
<comment type="similarity">
    <text evidence="1">Belongs to the MDFI family.</text>
</comment>
<evidence type="ECO:0000313" key="4">
    <source>
        <dbReference type="RefSeq" id="XP_030615370.1"/>
    </source>
</evidence>
<protein>
    <submittedName>
        <fullName evidence="4">MyoD family inhibitor isoform X1</fullName>
    </submittedName>
</protein>
<dbReference type="Proteomes" id="UP000248483">
    <property type="component" value="Unplaced"/>
</dbReference>
<feature type="compositionally biased region" description="Polar residues" evidence="2">
    <location>
        <begin position="181"/>
        <end position="193"/>
    </location>
</feature>
<reference evidence="4" key="1">
    <citation type="submission" date="2025-08" db="UniProtKB">
        <authorList>
            <consortium name="RefSeq"/>
        </authorList>
    </citation>
    <scope>IDENTIFICATION</scope>
    <source>
        <tissue evidence="4">Blood</tissue>
    </source>
</reference>
<evidence type="ECO:0000313" key="3">
    <source>
        <dbReference type="Proteomes" id="UP000248483"/>
    </source>
</evidence>
<feature type="compositionally biased region" description="Low complexity" evidence="2">
    <location>
        <begin position="254"/>
        <end position="273"/>
    </location>
</feature>
<dbReference type="PANTHER" id="PTHR15304">
    <property type="entry name" value="MYOD FAMILY INHIBITOR"/>
    <property type="match status" value="1"/>
</dbReference>
<accession>A0A7F8K4H8</accession>